<evidence type="ECO:0000256" key="3">
    <source>
        <dbReference type="ARBA" id="ARBA00022801"/>
    </source>
</evidence>
<dbReference type="CDD" id="cd00462">
    <property type="entry name" value="PTH"/>
    <property type="match status" value="1"/>
</dbReference>
<dbReference type="HAMAP" id="MF_00083">
    <property type="entry name" value="Pept_tRNA_hydro_bact"/>
    <property type="match status" value="1"/>
</dbReference>
<dbReference type="Proteomes" id="UP000481339">
    <property type="component" value="Unassembled WGS sequence"/>
</dbReference>
<keyword evidence="11" id="KW-1185">Reference proteome</keyword>
<dbReference type="OrthoDB" id="9800507at2"/>
<feature type="site" description="Stabilizes the basic form of H active site to accept a proton" evidence="8">
    <location>
        <position position="330"/>
    </location>
</feature>
<evidence type="ECO:0000256" key="8">
    <source>
        <dbReference type="HAMAP-Rule" id="MF_00083"/>
    </source>
</evidence>
<feature type="site" description="Discriminates between blocked and unblocked aminoacyl-tRNA" evidence="8">
    <location>
        <position position="242"/>
    </location>
</feature>
<comment type="subunit">
    <text evidence="8">Monomer.</text>
</comment>
<evidence type="ECO:0000256" key="9">
    <source>
        <dbReference type="SAM" id="MobiDB-lite"/>
    </source>
</evidence>
<evidence type="ECO:0000256" key="6">
    <source>
        <dbReference type="ARBA" id="ARBA00048707"/>
    </source>
</evidence>
<dbReference type="InterPro" id="IPR018171">
    <property type="entry name" value="Pept_tRNA_hydro_CS"/>
</dbReference>
<feature type="compositionally biased region" description="Basic residues" evidence="9">
    <location>
        <begin position="163"/>
        <end position="224"/>
    </location>
</feature>
<dbReference type="SUPFAM" id="SSF53178">
    <property type="entry name" value="Peptidyl-tRNA hydrolase-like"/>
    <property type="match status" value="1"/>
</dbReference>
<dbReference type="InterPro" id="IPR036416">
    <property type="entry name" value="Pept_tRNA_hydro_sf"/>
</dbReference>
<accession>A0A7C8BQM3</accession>
<keyword evidence="4 8" id="KW-0694">RNA-binding</keyword>
<feature type="compositionally biased region" description="Low complexity" evidence="9">
    <location>
        <begin position="89"/>
        <end position="99"/>
    </location>
</feature>
<dbReference type="PANTHER" id="PTHR17224">
    <property type="entry name" value="PEPTIDYL-TRNA HYDROLASE"/>
    <property type="match status" value="1"/>
</dbReference>
<evidence type="ECO:0000256" key="1">
    <source>
        <dbReference type="ARBA" id="ARBA00013260"/>
    </source>
</evidence>
<feature type="compositionally biased region" description="Basic residues" evidence="9">
    <location>
        <begin position="24"/>
        <end position="34"/>
    </location>
</feature>
<evidence type="ECO:0000256" key="4">
    <source>
        <dbReference type="ARBA" id="ARBA00022884"/>
    </source>
</evidence>
<feature type="compositionally biased region" description="Basic and acidic residues" evidence="9">
    <location>
        <begin position="146"/>
        <end position="162"/>
    </location>
</feature>
<reference evidence="10 11" key="1">
    <citation type="submission" date="2019-09" db="EMBL/GenBank/DDBJ databases">
        <title>Phylogeny of genus Pseudoclavibacter and closely related genus.</title>
        <authorList>
            <person name="Li Y."/>
        </authorList>
    </citation>
    <scope>NUCLEOTIDE SEQUENCE [LARGE SCALE GENOMIC DNA]</scope>
    <source>
        <strain evidence="10 11">JCM 16921</strain>
    </source>
</reference>
<feature type="compositionally biased region" description="Low complexity" evidence="9">
    <location>
        <begin position="66"/>
        <end position="80"/>
    </location>
</feature>
<dbReference type="FunFam" id="3.40.50.1470:FF:000001">
    <property type="entry name" value="Peptidyl-tRNA hydrolase"/>
    <property type="match status" value="1"/>
</dbReference>
<dbReference type="InterPro" id="IPR001328">
    <property type="entry name" value="Pept_tRNA_hydro"/>
</dbReference>
<dbReference type="GO" id="GO:0004045">
    <property type="term" value="F:peptidyl-tRNA hydrolase activity"/>
    <property type="evidence" value="ECO:0007669"/>
    <property type="project" value="UniProtKB-UniRule"/>
</dbReference>
<comment type="catalytic activity">
    <reaction evidence="6 8">
        <text>an N-acyl-L-alpha-aminoacyl-tRNA + H2O = an N-acyl-L-amino acid + a tRNA + H(+)</text>
        <dbReference type="Rhea" id="RHEA:54448"/>
        <dbReference type="Rhea" id="RHEA-COMP:10123"/>
        <dbReference type="Rhea" id="RHEA-COMP:13883"/>
        <dbReference type="ChEBI" id="CHEBI:15377"/>
        <dbReference type="ChEBI" id="CHEBI:15378"/>
        <dbReference type="ChEBI" id="CHEBI:59874"/>
        <dbReference type="ChEBI" id="CHEBI:78442"/>
        <dbReference type="ChEBI" id="CHEBI:138191"/>
        <dbReference type="EC" id="3.1.1.29"/>
    </reaction>
</comment>
<comment type="caution">
    <text evidence="10">The sequence shown here is derived from an EMBL/GenBank/DDBJ whole genome shotgun (WGS) entry which is preliminary data.</text>
</comment>
<feature type="active site" description="Proton acceptor" evidence="8">
    <location>
        <position position="252"/>
    </location>
</feature>
<feature type="compositionally biased region" description="Basic residues" evidence="9">
    <location>
        <begin position="50"/>
        <end position="63"/>
    </location>
</feature>
<dbReference type="Pfam" id="PF01195">
    <property type="entry name" value="Pept_tRNA_hydro"/>
    <property type="match status" value="1"/>
</dbReference>
<feature type="binding site" evidence="8">
    <location>
        <position position="305"/>
    </location>
    <ligand>
        <name>tRNA</name>
        <dbReference type="ChEBI" id="CHEBI:17843"/>
    </ligand>
</feature>
<comment type="function">
    <text evidence="8">Catalyzes the release of premature peptidyl moieties from peptidyl-tRNA molecules trapped in stalled 50S ribosomal subunits, and thus maintains levels of free tRNAs and 50S ribosomes.</text>
</comment>
<protein>
    <recommendedName>
        <fullName evidence="7 8">Peptidyl-tRNA hydrolase</fullName>
        <shortName evidence="8">Pth</shortName>
        <ecNumber evidence="1 8">3.1.1.29</ecNumber>
    </recommendedName>
</protein>
<dbReference type="PROSITE" id="PS01195">
    <property type="entry name" value="PEPT_TRNA_HYDROL_1"/>
    <property type="match status" value="1"/>
</dbReference>
<dbReference type="Gene3D" id="3.40.50.1470">
    <property type="entry name" value="Peptidyl-tRNA hydrolase"/>
    <property type="match status" value="1"/>
</dbReference>
<evidence type="ECO:0000256" key="5">
    <source>
        <dbReference type="ARBA" id="ARBA00038063"/>
    </source>
</evidence>
<feature type="compositionally biased region" description="Basic and acidic residues" evidence="9">
    <location>
        <begin position="7"/>
        <end position="23"/>
    </location>
</feature>
<dbReference type="AlphaFoldDB" id="A0A7C8BQM3"/>
<feature type="compositionally biased region" description="Basic residues" evidence="9">
    <location>
        <begin position="100"/>
        <end position="109"/>
    </location>
</feature>
<comment type="subcellular location">
    <subcellularLocation>
        <location evidence="8">Cytoplasm</location>
    </subcellularLocation>
</comment>
<dbReference type="EC" id="3.1.1.29" evidence="1 8"/>
<feature type="binding site" evidence="8">
    <location>
        <position position="351"/>
    </location>
    <ligand>
        <name>tRNA</name>
        <dbReference type="ChEBI" id="CHEBI:17843"/>
    </ligand>
</feature>
<dbReference type="GO" id="GO:0072344">
    <property type="term" value="P:rescue of stalled ribosome"/>
    <property type="evidence" value="ECO:0007669"/>
    <property type="project" value="UniProtKB-UniRule"/>
</dbReference>
<evidence type="ECO:0000313" key="10">
    <source>
        <dbReference type="EMBL" id="KAB1631372.1"/>
    </source>
</evidence>
<dbReference type="PROSITE" id="PS01196">
    <property type="entry name" value="PEPT_TRNA_HYDROL_2"/>
    <property type="match status" value="1"/>
</dbReference>
<name>A0A7C8BQM3_9MICO</name>
<dbReference type="GO" id="GO:0000049">
    <property type="term" value="F:tRNA binding"/>
    <property type="evidence" value="ECO:0007669"/>
    <property type="project" value="UniProtKB-UniRule"/>
</dbReference>
<dbReference type="GO" id="GO:0005737">
    <property type="term" value="C:cytoplasm"/>
    <property type="evidence" value="ECO:0007669"/>
    <property type="project" value="UniProtKB-SubCell"/>
</dbReference>
<dbReference type="NCBIfam" id="TIGR00447">
    <property type="entry name" value="pth"/>
    <property type="match status" value="1"/>
</dbReference>
<sequence>MAPAACRTKENTHGRNHPGDGSRLRRAGAHRVRQGRLAAAAPRRPDSRGHLRPWRRPRARRPRQPPADARAARVQRAAVGEGRRRRAPRAGQGRAARPGAPRHRARRPTGRQARREGRGRGAAAPGRPARRRHDRRARHHDRRPARRGDQHPREDRGADRGRRGGHPRACGRPRAARGRRAGHRSRGAHCRRDRAERRRHGRRRRRARRRGRRGRGRGGGRGRRGRADRVSDAPWLVIGLGNPGPEHAGTRHNAGRMVVERLADDLNAGALRRERRLNASVATAVATDTAGPHRMLLAEPGSYMNLSGGPVAALVGYYHVRPDHLIVVHDDLDLPFGTLRLKRGGGHGGHNGLRDIIAALKTPDFLRVRVGIDRPHTRQPVADYVLRPFTTVERRELPMLVSDAADAVQAIALDGLEAAQRRVHAPRS</sequence>
<comment type="function">
    <text evidence="8">Hydrolyzes ribosome-free peptidyl-tRNAs (with 1 or more amino acids incorporated), which drop off the ribosome during protein synthesis, or as a result of ribosome stalling.</text>
</comment>
<evidence type="ECO:0000256" key="7">
    <source>
        <dbReference type="ARBA" id="ARBA00050038"/>
    </source>
</evidence>
<dbReference type="PANTHER" id="PTHR17224:SF1">
    <property type="entry name" value="PEPTIDYL-TRNA HYDROLASE"/>
    <property type="match status" value="1"/>
</dbReference>
<keyword evidence="3 8" id="KW-0378">Hydrolase</keyword>
<keyword evidence="8" id="KW-0963">Cytoplasm</keyword>
<evidence type="ECO:0000256" key="2">
    <source>
        <dbReference type="ARBA" id="ARBA00022555"/>
    </source>
</evidence>
<feature type="binding site" evidence="8">
    <location>
        <position position="303"/>
    </location>
    <ligand>
        <name>tRNA</name>
        <dbReference type="ChEBI" id="CHEBI:17843"/>
    </ligand>
</feature>
<comment type="similarity">
    <text evidence="5 8">Belongs to the PTH family.</text>
</comment>
<feature type="binding site" evidence="8">
    <location>
        <position position="247"/>
    </location>
    <ligand>
        <name>tRNA</name>
        <dbReference type="ChEBI" id="CHEBI:17843"/>
    </ligand>
</feature>
<keyword evidence="2 8" id="KW-0820">tRNA-binding</keyword>
<feature type="compositionally biased region" description="Basic residues" evidence="9">
    <location>
        <begin position="128"/>
        <end position="145"/>
    </location>
</feature>
<organism evidence="10 11">
    <name type="scientific">Pseudoclavibacter caeni</name>
    <dbReference type="NCBI Taxonomy" id="908846"/>
    <lineage>
        <taxon>Bacteria</taxon>
        <taxon>Bacillati</taxon>
        <taxon>Actinomycetota</taxon>
        <taxon>Actinomycetes</taxon>
        <taxon>Micrococcales</taxon>
        <taxon>Microbacteriaceae</taxon>
        <taxon>Pseudoclavibacter</taxon>
    </lineage>
</organism>
<evidence type="ECO:0000313" key="11">
    <source>
        <dbReference type="Proteomes" id="UP000481339"/>
    </source>
</evidence>
<dbReference type="EMBL" id="WBKA01000007">
    <property type="protein sequence ID" value="KAB1631372.1"/>
    <property type="molecule type" value="Genomic_DNA"/>
</dbReference>
<dbReference type="GO" id="GO:0006515">
    <property type="term" value="P:protein quality control for misfolded or incompletely synthesized proteins"/>
    <property type="evidence" value="ECO:0007669"/>
    <property type="project" value="UniProtKB-UniRule"/>
</dbReference>
<proteinExistence type="inferred from homology"/>
<feature type="region of interest" description="Disordered" evidence="9">
    <location>
        <begin position="1"/>
        <end position="230"/>
    </location>
</feature>
<gene>
    <name evidence="8" type="primary">pth</name>
    <name evidence="10" type="ORF">F8O02_08055</name>
</gene>